<feature type="transmembrane region" description="Helical" evidence="1">
    <location>
        <begin position="155"/>
        <end position="175"/>
    </location>
</feature>
<reference evidence="2" key="1">
    <citation type="submission" date="2021-01" db="EMBL/GenBank/DDBJ databases">
        <title>Whole genome shotgun sequence of Virgisporangium ochraceum NBRC 16418.</title>
        <authorList>
            <person name="Komaki H."/>
            <person name="Tamura T."/>
        </authorList>
    </citation>
    <scope>NUCLEOTIDE SEQUENCE</scope>
    <source>
        <strain evidence="2">NBRC 16418</strain>
    </source>
</reference>
<dbReference type="EMBL" id="BOPH01000115">
    <property type="protein sequence ID" value="GIJ73440.1"/>
    <property type="molecule type" value="Genomic_DNA"/>
</dbReference>
<evidence type="ECO:0000313" key="2">
    <source>
        <dbReference type="EMBL" id="GIJ73440.1"/>
    </source>
</evidence>
<keyword evidence="1" id="KW-1133">Transmembrane helix</keyword>
<sequence length="190" mass="19369">MTVDSSAAAVAGAVGGVLVSVVAGVDYATGGDLVAHHGTLADAAHAVGFALMAVGALAVLGRYRAASSRSGRVALTTFTTLLAVFAVLSVPGLADRLDVLEPVAGLCFLGMFGTGTWAAVALWRKTRCDRVGAALLGAGSPMILVVVALDALGWFPVHAALAEIPVYLGTGLLAVERLRTARRRVEPRVH</sequence>
<keyword evidence="3" id="KW-1185">Reference proteome</keyword>
<feature type="transmembrane region" description="Helical" evidence="1">
    <location>
        <begin position="40"/>
        <end position="61"/>
    </location>
</feature>
<feature type="transmembrane region" description="Helical" evidence="1">
    <location>
        <begin position="103"/>
        <end position="123"/>
    </location>
</feature>
<accession>A0A8J4A3Z0</accession>
<feature type="transmembrane region" description="Helical" evidence="1">
    <location>
        <begin position="73"/>
        <end position="91"/>
    </location>
</feature>
<protein>
    <recommendedName>
        <fullName evidence="4">DUF998 domain-containing protein</fullName>
    </recommendedName>
</protein>
<evidence type="ECO:0000313" key="3">
    <source>
        <dbReference type="Proteomes" id="UP000635606"/>
    </source>
</evidence>
<dbReference type="Proteomes" id="UP000635606">
    <property type="component" value="Unassembled WGS sequence"/>
</dbReference>
<name>A0A8J4A3Z0_9ACTN</name>
<keyword evidence="1" id="KW-0472">Membrane</keyword>
<gene>
    <name evidence="2" type="ORF">Voc01_083570</name>
</gene>
<evidence type="ECO:0008006" key="4">
    <source>
        <dbReference type="Google" id="ProtNLM"/>
    </source>
</evidence>
<comment type="caution">
    <text evidence="2">The sequence shown here is derived from an EMBL/GenBank/DDBJ whole genome shotgun (WGS) entry which is preliminary data.</text>
</comment>
<dbReference type="RefSeq" id="WP_203933265.1">
    <property type="nucleotide sequence ID" value="NZ_BOPH01000115.1"/>
</dbReference>
<feature type="transmembrane region" description="Helical" evidence="1">
    <location>
        <begin position="130"/>
        <end position="149"/>
    </location>
</feature>
<evidence type="ECO:0000256" key="1">
    <source>
        <dbReference type="SAM" id="Phobius"/>
    </source>
</evidence>
<dbReference type="AlphaFoldDB" id="A0A8J4A3Z0"/>
<proteinExistence type="predicted"/>
<organism evidence="2 3">
    <name type="scientific">Virgisporangium ochraceum</name>
    <dbReference type="NCBI Taxonomy" id="65505"/>
    <lineage>
        <taxon>Bacteria</taxon>
        <taxon>Bacillati</taxon>
        <taxon>Actinomycetota</taxon>
        <taxon>Actinomycetes</taxon>
        <taxon>Micromonosporales</taxon>
        <taxon>Micromonosporaceae</taxon>
        <taxon>Virgisporangium</taxon>
    </lineage>
</organism>
<keyword evidence="1" id="KW-0812">Transmembrane</keyword>